<proteinExistence type="predicted"/>
<organism evidence="2 3">
    <name type="scientific">Hymenobacter jeollabukensis</name>
    <dbReference type="NCBI Taxonomy" id="2025313"/>
    <lineage>
        <taxon>Bacteria</taxon>
        <taxon>Pseudomonadati</taxon>
        <taxon>Bacteroidota</taxon>
        <taxon>Cytophagia</taxon>
        <taxon>Cytophagales</taxon>
        <taxon>Hymenobacteraceae</taxon>
        <taxon>Hymenobacter</taxon>
    </lineage>
</organism>
<dbReference type="GO" id="GO:0016020">
    <property type="term" value="C:membrane"/>
    <property type="evidence" value="ECO:0007669"/>
    <property type="project" value="InterPro"/>
</dbReference>
<feature type="transmembrane region" description="Helical" evidence="1">
    <location>
        <begin position="171"/>
        <end position="189"/>
    </location>
</feature>
<keyword evidence="1" id="KW-0472">Membrane</keyword>
<reference evidence="2 3" key="1">
    <citation type="submission" date="2019-05" db="EMBL/GenBank/DDBJ databases">
        <title>Hymenobacter edaphi sp. nov., isolated from abandoned arsenic-contaminated farmland soil.</title>
        <authorList>
            <person name="Nie L."/>
        </authorList>
    </citation>
    <scope>NUCLEOTIDE SEQUENCE [LARGE SCALE GENOMIC DNA]</scope>
    <source>
        <strain evidence="2 3">1-3-3-8</strain>
    </source>
</reference>
<accession>A0A5R8WWY6</accession>
<name>A0A5R8WWY6_9BACT</name>
<sequence>MRLPLKTYHYWTGVLLSGFILVHLANHLAALGSVQAHQVVMTALRRMYRHPVVETGLLLAVVGQVFTGLRLYWRGRRQPPWPVAERVQILSGLYLAFFLLVHTGAVLTGRAVFGLDTNLYFAAAGINTFPFSLFFVPYYFLAVTAVFLHLASLHYQKGRGLWGEARARRQAVGIGGAGVLVALLILFAMTNRLQGLPIPAPYLRTLGK</sequence>
<dbReference type="Gene3D" id="1.20.1300.10">
    <property type="entry name" value="Fumarate reductase/succinate dehydrogenase, transmembrane subunit"/>
    <property type="match status" value="1"/>
</dbReference>
<evidence type="ECO:0000256" key="1">
    <source>
        <dbReference type="SAM" id="Phobius"/>
    </source>
</evidence>
<dbReference type="InterPro" id="IPR034804">
    <property type="entry name" value="SQR/QFR_C/D"/>
</dbReference>
<dbReference type="SUPFAM" id="SSF81343">
    <property type="entry name" value="Fumarate reductase respiratory complex transmembrane subunits"/>
    <property type="match status" value="1"/>
</dbReference>
<keyword evidence="3" id="KW-1185">Reference proteome</keyword>
<dbReference type="RefSeq" id="WP_138075283.1">
    <property type="nucleotide sequence ID" value="NZ_VAJM01000001.1"/>
</dbReference>
<keyword evidence="1" id="KW-1133">Transmembrane helix</keyword>
<gene>
    <name evidence="2" type="ORF">FDY95_03355</name>
</gene>
<protein>
    <recommendedName>
        <fullName evidence="4">Succinate dehydrogenase</fullName>
    </recommendedName>
</protein>
<dbReference type="AlphaFoldDB" id="A0A5R8WWY6"/>
<evidence type="ECO:0000313" key="2">
    <source>
        <dbReference type="EMBL" id="TLM97040.1"/>
    </source>
</evidence>
<feature type="transmembrane region" description="Helical" evidence="1">
    <location>
        <begin position="119"/>
        <end position="150"/>
    </location>
</feature>
<dbReference type="OrthoDB" id="8114024at2"/>
<comment type="caution">
    <text evidence="2">The sequence shown here is derived from an EMBL/GenBank/DDBJ whole genome shotgun (WGS) entry which is preliminary data.</text>
</comment>
<evidence type="ECO:0008006" key="4">
    <source>
        <dbReference type="Google" id="ProtNLM"/>
    </source>
</evidence>
<dbReference type="EMBL" id="VAJM01000001">
    <property type="protein sequence ID" value="TLM97040.1"/>
    <property type="molecule type" value="Genomic_DNA"/>
</dbReference>
<feature type="transmembrane region" description="Helical" evidence="1">
    <location>
        <begin position="93"/>
        <end position="113"/>
    </location>
</feature>
<dbReference type="Proteomes" id="UP000305517">
    <property type="component" value="Unassembled WGS sequence"/>
</dbReference>
<evidence type="ECO:0000313" key="3">
    <source>
        <dbReference type="Proteomes" id="UP000305517"/>
    </source>
</evidence>
<feature type="transmembrane region" description="Helical" evidence="1">
    <location>
        <begin position="52"/>
        <end position="73"/>
    </location>
</feature>
<keyword evidence="1" id="KW-0812">Transmembrane</keyword>